<feature type="transmembrane region" description="Helical" evidence="5">
    <location>
        <begin position="164"/>
        <end position="184"/>
    </location>
</feature>
<dbReference type="InterPro" id="IPR018086">
    <property type="entry name" value="NADH_UbQ_OxRdtase_su1_CS"/>
</dbReference>
<dbReference type="InterPro" id="IPR052561">
    <property type="entry name" value="ComplexI_Subunit1"/>
</dbReference>
<name>A0ABS4JTM9_9FIRM</name>
<keyword evidence="7" id="KW-1185">Reference proteome</keyword>
<dbReference type="PROSITE" id="PS00668">
    <property type="entry name" value="COMPLEX1_ND1_2"/>
    <property type="match status" value="1"/>
</dbReference>
<proteinExistence type="predicted"/>
<dbReference type="PANTHER" id="PTHR43359:SF1">
    <property type="entry name" value="FORMATE HYDROGENLYASE SUBUNIT 4-RELATED"/>
    <property type="match status" value="1"/>
</dbReference>
<feature type="transmembrane region" description="Helical" evidence="5">
    <location>
        <begin position="67"/>
        <end position="87"/>
    </location>
</feature>
<feature type="transmembrane region" description="Helical" evidence="5">
    <location>
        <begin position="131"/>
        <end position="152"/>
    </location>
</feature>
<dbReference type="InterPro" id="IPR001694">
    <property type="entry name" value="NADH_UbQ_OxRdtase_su1/FPO"/>
</dbReference>
<evidence type="ECO:0000256" key="1">
    <source>
        <dbReference type="ARBA" id="ARBA00004141"/>
    </source>
</evidence>
<evidence type="ECO:0000256" key="2">
    <source>
        <dbReference type="ARBA" id="ARBA00022692"/>
    </source>
</evidence>
<gene>
    <name evidence="6" type="ORF">J2Z79_002317</name>
</gene>
<sequence length="301" mass="31751">MTVSLLTALYNLAFVLLLSPLYAGINRKIRARVHSRQGPPVLQPYRDILKLLGKEDCQVSDDPVHRLAPYLVLTGALAAALLVPMGFRAPLGFAGDGLVLIYLLTFSAIGTVLAGLSSRNPFAGAGASREIMLLLAVEPVLAAAFFTFGTRAGSLGLAEIARGIAQAGFAPSLVVAALAAFLAIQAESAKLPFDVAEAETEIIGGPYVEYSGPSLAAFEWALMVRRVVLASFLVALLGAWPAEAPLWLAVLLHPVKVLVVLVLTELVAVLSPRVRIRQAIRFYEGAGVLAVAGLLVAIFGF</sequence>
<keyword evidence="3 5" id="KW-1133">Transmembrane helix</keyword>
<feature type="transmembrane region" description="Helical" evidence="5">
    <location>
        <begin position="282"/>
        <end position="300"/>
    </location>
</feature>
<feature type="transmembrane region" description="Helical" evidence="5">
    <location>
        <begin position="6"/>
        <end position="25"/>
    </location>
</feature>
<feature type="transmembrane region" description="Helical" evidence="5">
    <location>
        <begin position="223"/>
        <end position="240"/>
    </location>
</feature>
<dbReference type="Pfam" id="PF00146">
    <property type="entry name" value="NADHdh"/>
    <property type="match status" value="1"/>
</dbReference>
<keyword evidence="4 5" id="KW-0472">Membrane</keyword>
<evidence type="ECO:0000256" key="4">
    <source>
        <dbReference type="ARBA" id="ARBA00023136"/>
    </source>
</evidence>
<dbReference type="EMBL" id="JAGGLG010000019">
    <property type="protein sequence ID" value="MBP2018902.1"/>
    <property type="molecule type" value="Genomic_DNA"/>
</dbReference>
<dbReference type="Proteomes" id="UP001519289">
    <property type="component" value="Unassembled WGS sequence"/>
</dbReference>
<reference evidence="6 7" key="1">
    <citation type="submission" date="2021-03" db="EMBL/GenBank/DDBJ databases">
        <title>Genomic Encyclopedia of Type Strains, Phase IV (KMG-IV): sequencing the most valuable type-strain genomes for metagenomic binning, comparative biology and taxonomic classification.</title>
        <authorList>
            <person name="Goeker M."/>
        </authorList>
    </citation>
    <scope>NUCLEOTIDE SEQUENCE [LARGE SCALE GENOMIC DNA]</scope>
    <source>
        <strain evidence="6 7">DSM 27138</strain>
    </source>
</reference>
<accession>A0ABS4JTM9</accession>
<feature type="transmembrane region" description="Helical" evidence="5">
    <location>
        <begin position="246"/>
        <end position="270"/>
    </location>
</feature>
<keyword evidence="2 5" id="KW-0812">Transmembrane</keyword>
<evidence type="ECO:0000256" key="3">
    <source>
        <dbReference type="ARBA" id="ARBA00022989"/>
    </source>
</evidence>
<evidence type="ECO:0000313" key="6">
    <source>
        <dbReference type="EMBL" id="MBP2018902.1"/>
    </source>
</evidence>
<organism evidence="6 7">
    <name type="scientific">Symbiobacterium terraclitae</name>
    <dbReference type="NCBI Taxonomy" id="557451"/>
    <lineage>
        <taxon>Bacteria</taxon>
        <taxon>Bacillati</taxon>
        <taxon>Bacillota</taxon>
        <taxon>Clostridia</taxon>
        <taxon>Eubacteriales</taxon>
        <taxon>Symbiobacteriaceae</taxon>
        <taxon>Symbiobacterium</taxon>
    </lineage>
</organism>
<comment type="subcellular location">
    <subcellularLocation>
        <location evidence="1">Membrane</location>
        <topology evidence="1">Multi-pass membrane protein</topology>
    </subcellularLocation>
</comment>
<dbReference type="RefSeq" id="WP_209467026.1">
    <property type="nucleotide sequence ID" value="NZ_JAGGLG010000019.1"/>
</dbReference>
<evidence type="ECO:0000313" key="7">
    <source>
        <dbReference type="Proteomes" id="UP001519289"/>
    </source>
</evidence>
<evidence type="ECO:0000256" key="5">
    <source>
        <dbReference type="SAM" id="Phobius"/>
    </source>
</evidence>
<feature type="transmembrane region" description="Helical" evidence="5">
    <location>
        <begin position="99"/>
        <end position="119"/>
    </location>
</feature>
<dbReference type="PANTHER" id="PTHR43359">
    <property type="entry name" value="FORMATE HYDROGENLYASE SUBUNIT 4"/>
    <property type="match status" value="1"/>
</dbReference>
<comment type="caution">
    <text evidence="6">The sequence shown here is derived from an EMBL/GenBank/DDBJ whole genome shotgun (WGS) entry which is preliminary data.</text>
</comment>
<protein>
    <submittedName>
        <fullName evidence="6">Formate hydrogenlyase subunit 4</fullName>
    </submittedName>
</protein>